<keyword evidence="1" id="KW-1133">Transmembrane helix</keyword>
<name>A0A7X2T012_9CLOT</name>
<feature type="transmembrane region" description="Helical" evidence="1">
    <location>
        <begin position="149"/>
        <end position="171"/>
    </location>
</feature>
<feature type="transmembrane region" description="Helical" evidence="1">
    <location>
        <begin position="6"/>
        <end position="23"/>
    </location>
</feature>
<dbReference type="AlphaFoldDB" id="A0A7X2T012"/>
<keyword evidence="1" id="KW-0472">Membrane</keyword>
<protein>
    <submittedName>
        <fullName evidence="2">Zinc metallopeptidase</fullName>
    </submittedName>
</protein>
<evidence type="ECO:0000313" key="3">
    <source>
        <dbReference type="Proteomes" id="UP000460287"/>
    </source>
</evidence>
<dbReference type="Proteomes" id="UP000460287">
    <property type="component" value="Unassembled WGS sequence"/>
</dbReference>
<keyword evidence="3" id="KW-1185">Reference proteome</keyword>
<sequence length="228" mass="25287">MFYFDPTYIILVPAMIIAAYAQMKVNSTFAKFSEVQSINGYSGSQTARRLLDSAGLYDVPVELVNGRLTDHYDPRRRVLRLSRDVFYGTSVASLGVASHEVGHAIQHKESYSPLRIRNSLVPVVNFSSNFAWIIFFIGIFMANSLLADIGIILFSGAVVFQLITLPVEYNASTRALRMLKSSGTLYDDELKKAEKVLDAAALTYLAAAFMAVSQIIRLIAIKDRSSND</sequence>
<dbReference type="RefSeq" id="WP_154529981.1">
    <property type="nucleotide sequence ID" value="NZ_JAQXTV010000232.1"/>
</dbReference>
<proteinExistence type="predicted"/>
<dbReference type="Pfam" id="PF04298">
    <property type="entry name" value="Zn_peptidase_2"/>
    <property type="match status" value="1"/>
</dbReference>
<feature type="transmembrane region" description="Helical" evidence="1">
    <location>
        <begin position="120"/>
        <end position="143"/>
    </location>
</feature>
<comment type="caution">
    <text evidence="2">The sequence shown here is derived from an EMBL/GenBank/DDBJ whole genome shotgun (WGS) entry which is preliminary data.</text>
</comment>
<dbReference type="EMBL" id="VULX01000001">
    <property type="protein sequence ID" value="MSR90106.1"/>
    <property type="molecule type" value="Genomic_DNA"/>
</dbReference>
<feature type="transmembrane region" description="Helical" evidence="1">
    <location>
        <begin position="201"/>
        <end position="220"/>
    </location>
</feature>
<reference evidence="2 3" key="1">
    <citation type="submission" date="2019-08" db="EMBL/GenBank/DDBJ databases">
        <title>In-depth cultivation of the pig gut microbiome towards novel bacterial diversity and tailored functional studies.</title>
        <authorList>
            <person name="Wylensek D."/>
            <person name="Hitch T.C.A."/>
            <person name="Clavel T."/>
        </authorList>
    </citation>
    <scope>NUCLEOTIDE SEQUENCE [LARGE SCALE GENOMIC DNA]</scope>
    <source>
        <strain evidence="2 3">WCA-383-APC-5B</strain>
    </source>
</reference>
<dbReference type="PANTHER" id="PTHR36434">
    <property type="entry name" value="MEMBRANE PROTEASE YUGP-RELATED"/>
    <property type="match status" value="1"/>
</dbReference>
<evidence type="ECO:0000256" key="1">
    <source>
        <dbReference type="SAM" id="Phobius"/>
    </source>
</evidence>
<evidence type="ECO:0000313" key="2">
    <source>
        <dbReference type="EMBL" id="MSR90106.1"/>
    </source>
</evidence>
<dbReference type="InterPro" id="IPR007395">
    <property type="entry name" value="Zn_peptidase_2"/>
</dbReference>
<accession>A0A7X2T012</accession>
<dbReference type="PANTHER" id="PTHR36434:SF1">
    <property type="entry name" value="MEMBRANE PROTEASE YUGP-RELATED"/>
    <property type="match status" value="1"/>
</dbReference>
<keyword evidence="1" id="KW-0812">Transmembrane</keyword>
<organism evidence="2 3">
    <name type="scientific">Inconstantimicrobium porci</name>
    <dbReference type="NCBI Taxonomy" id="2652291"/>
    <lineage>
        <taxon>Bacteria</taxon>
        <taxon>Bacillati</taxon>
        <taxon>Bacillota</taxon>
        <taxon>Clostridia</taxon>
        <taxon>Eubacteriales</taxon>
        <taxon>Clostridiaceae</taxon>
        <taxon>Inconstantimicrobium</taxon>
    </lineage>
</organism>
<gene>
    <name evidence="2" type="ORF">FYJ33_01430</name>
</gene>